<proteinExistence type="predicted"/>
<keyword evidence="1" id="KW-0732">Signal</keyword>
<dbReference type="AlphaFoldDB" id="A0A024G5P6"/>
<dbReference type="EMBL" id="CAIX01000031">
    <property type="protein sequence ID" value="CCI42190.1"/>
    <property type="molecule type" value="Genomic_DNA"/>
</dbReference>
<reference evidence="2 3" key="1">
    <citation type="submission" date="2012-05" db="EMBL/GenBank/DDBJ databases">
        <title>Recombination and specialization in a pathogen metapopulation.</title>
        <authorList>
            <person name="Gardiner A."/>
            <person name="Kemen E."/>
            <person name="Schultz-Larsen T."/>
            <person name="MacLean D."/>
            <person name="Van Oosterhout C."/>
            <person name="Jones J.D.G."/>
        </authorList>
    </citation>
    <scope>NUCLEOTIDE SEQUENCE [LARGE SCALE GENOMIC DNA]</scope>
    <source>
        <strain evidence="2 3">Ac Nc2</strain>
    </source>
</reference>
<dbReference type="InParanoid" id="A0A024G5P6"/>
<comment type="caution">
    <text evidence="2">The sequence shown here is derived from an EMBL/GenBank/DDBJ whole genome shotgun (WGS) entry which is preliminary data.</text>
</comment>
<organism evidence="2 3">
    <name type="scientific">Albugo candida</name>
    <dbReference type="NCBI Taxonomy" id="65357"/>
    <lineage>
        <taxon>Eukaryota</taxon>
        <taxon>Sar</taxon>
        <taxon>Stramenopiles</taxon>
        <taxon>Oomycota</taxon>
        <taxon>Peronosporomycetes</taxon>
        <taxon>Albuginales</taxon>
        <taxon>Albuginaceae</taxon>
        <taxon>Albugo</taxon>
    </lineage>
</organism>
<accession>A0A024G5P6</accession>
<sequence>MTAPILTKFLQIIALCLSLSHQALAKILSYSNSVPREKFGDLRIRTEEIRLCKLMIHTNFFKSNAFIQTISGDISTCQSGNQTTPRNIQAASSLGSTTYVMDASKEACVQPENCDEANCCGFAQCAFMEKDTAVQCRDEPNTIYDVAFKGESIYRSNTQISILERGTKCDNIESCKIYSYTSEECEVFASITEAYHKGGAIAKFKR</sequence>
<evidence type="ECO:0000313" key="3">
    <source>
        <dbReference type="Proteomes" id="UP000053237"/>
    </source>
</evidence>
<feature type="chain" id="PRO_5001529344" description="Apple domain-containing protein" evidence="1">
    <location>
        <begin position="26"/>
        <end position="206"/>
    </location>
</feature>
<gene>
    <name evidence="2" type="ORF">BN9_029740</name>
</gene>
<evidence type="ECO:0000313" key="2">
    <source>
        <dbReference type="EMBL" id="CCI42190.1"/>
    </source>
</evidence>
<protein>
    <recommendedName>
        <fullName evidence="4">Apple domain-containing protein</fullName>
    </recommendedName>
</protein>
<dbReference type="Proteomes" id="UP000053237">
    <property type="component" value="Unassembled WGS sequence"/>
</dbReference>
<keyword evidence="3" id="KW-1185">Reference proteome</keyword>
<feature type="signal peptide" evidence="1">
    <location>
        <begin position="1"/>
        <end position="25"/>
    </location>
</feature>
<evidence type="ECO:0000256" key="1">
    <source>
        <dbReference type="SAM" id="SignalP"/>
    </source>
</evidence>
<name>A0A024G5P6_9STRA</name>
<evidence type="ECO:0008006" key="4">
    <source>
        <dbReference type="Google" id="ProtNLM"/>
    </source>
</evidence>